<organism evidence="2 3">
    <name type="scientific">Streptomyces camponoticapitis</name>
    <dbReference type="NCBI Taxonomy" id="1616125"/>
    <lineage>
        <taxon>Bacteria</taxon>
        <taxon>Bacillati</taxon>
        <taxon>Actinomycetota</taxon>
        <taxon>Actinomycetes</taxon>
        <taxon>Kitasatosporales</taxon>
        <taxon>Streptomycetaceae</taxon>
        <taxon>Streptomyces</taxon>
    </lineage>
</organism>
<accession>A0ABQ2DWF0</accession>
<evidence type="ECO:0000313" key="2">
    <source>
        <dbReference type="EMBL" id="GGJ74222.1"/>
    </source>
</evidence>
<sequence length="53" mass="5796">MLVTYHAEPGSHSYERLRLLGHLAARRDAERLSPATAPAVAGKHSTPWDVSSK</sequence>
<name>A0ABQ2DWF0_9ACTN</name>
<keyword evidence="3" id="KW-1185">Reference proteome</keyword>
<evidence type="ECO:0000256" key="1">
    <source>
        <dbReference type="SAM" id="MobiDB-lite"/>
    </source>
</evidence>
<proteinExistence type="predicted"/>
<dbReference type="Proteomes" id="UP000660265">
    <property type="component" value="Unassembled WGS sequence"/>
</dbReference>
<feature type="region of interest" description="Disordered" evidence="1">
    <location>
        <begin position="31"/>
        <end position="53"/>
    </location>
</feature>
<dbReference type="EMBL" id="BMMV01000001">
    <property type="protein sequence ID" value="GGJ74222.1"/>
    <property type="molecule type" value="Genomic_DNA"/>
</dbReference>
<protein>
    <submittedName>
        <fullName evidence="2">Uncharacterized protein</fullName>
    </submittedName>
</protein>
<gene>
    <name evidence="2" type="ORF">GCM10011583_02050</name>
</gene>
<comment type="caution">
    <text evidence="2">The sequence shown here is derived from an EMBL/GenBank/DDBJ whole genome shotgun (WGS) entry which is preliminary data.</text>
</comment>
<evidence type="ECO:0000313" key="3">
    <source>
        <dbReference type="Proteomes" id="UP000660265"/>
    </source>
</evidence>
<reference evidence="3" key="1">
    <citation type="journal article" date="2019" name="Int. J. Syst. Evol. Microbiol.">
        <title>The Global Catalogue of Microorganisms (GCM) 10K type strain sequencing project: providing services to taxonomists for standard genome sequencing and annotation.</title>
        <authorList>
            <consortium name="The Broad Institute Genomics Platform"/>
            <consortium name="The Broad Institute Genome Sequencing Center for Infectious Disease"/>
            <person name="Wu L."/>
            <person name="Ma J."/>
        </authorList>
    </citation>
    <scope>NUCLEOTIDE SEQUENCE [LARGE SCALE GENOMIC DNA]</scope>
    <source>
        <strain evidence="3">CGMCC 4.7275</strain>
    </source>
</reference>